<evidence type="ECO:0000313" key="12">
    <source>
        <dbReference type="RefSeq" id="XP_022103160.1"/>
    </source>
</evidence>
<feature type="region of interest" description="Disordered" evidence="8">
    <location>
        <begin position="1019"/>
        <end position="1053"/>
    </location>
</feature>
<feature type="compositionally biased region" description="Polar residues" evidence="8">
    <location>
        <begin position="231"/>
        <end position="255"/>
    </location>
</feature>
<sequence length="2772" mass="305337">MEADSTCERTPEDFAKTPGDSVCATTYVSNSCLDGTEADEEEDQPADIGNDGRATVSGSSGSNSEAMCTIDCNQRAMQVSALDSLVDSSCSEATNEADTASAREPSEDIIFTSDETENSVETHASSKCLLKDDISIALTDVSVLEPHKQSGKGGNRAMVLSQKIEGSQAKGECQTSEGTLSGRELPTSEGSQTTENLRTSRDNQAVECSQAAEGTEAITNSPAMDCAHATEGSQFTRDQNSKVGSQESKDSQATQDACGLDVTKKFQAHRSSQATGGSQAVESSEATEGSQAVEDIHAGEFSQDAEGFQAGRGSHLAENSQATCIKCPNNTEDLQASVDPSLHSLYCVSTEKGHTPFIVDMTTTPATEMPIDTPDCLKGIPHDSITDVNASAELVDEEDDLYSEIIATTTKVKILKKYYGDVTRPGICHRPHPKRYYGSFECEECLRSFSYLPSLLFHRNRHGKRCHVYSCSKCTYKSVLPGAFTRHELLCHSDQLFRCHVCDITFLQKSTLRRHKSASHGLQHAAVPGQGHPVNYACNLCKGVFSSQVAVKNHLQLQHEIAACPGLINSHSATQADDPVSRYYHEVPCCPAKSSQLFQAIDEIRCKKCKLVFPKQGMAFVQHRQASDALAKTHCKWCKYKGTSPCQLARHKRVVHFWCLLCDCRLANKELLKLHTKLVHYGFKKREGFAKGAMSPKGSKDQRHASCQHEHQCLKCLRTFSSSKHFKRHMKELHEEDGNSQVAADAEVVHHWYCTTCNVIFPTKRLLELHVKLNHRPMKRAEASPLQRLGLSKKDQEWRCLLCNTLHPTLQDCDKHLIMHHPDEYEYCCREEIAEPTLPLPSSTLSELGPPYTCNMCDCKVTSVEALHKHKEQFHKLAYSISISDELYAKKRMHKCRYGCGFTDRMYRNVTQHQLGCKLRPVRKCKDTSQSPTVLDPSSGKVMSDGTAISCIEETPKQLSTEHEADNTCVKELTGFEGAPQLVCINQDVNMAACSDNIATPGVAERQEEIVIPVSTNQHPAFSAPVSSVESGLNKPRWSATSGSDSTSGASQKVTQFNVIRPLSRTEHPQSVKLPVYGKHDPISSSSDNESDCSWLDKSSSSEELEEASPSADSAAEVEAISSEEEDEQAGSVREPSVLSSQSQAAGLVGQGVQGKAAGIPSNPCPPLLQPNVLMRFFQAIDMSDLYRLALQMITGSPQPHTLPASDPAMVSSKTAKFKYKIPLGFSHPEFKEMPLFPSSKEVKRLDYLQTLPSSLISKHYKGVLAKPYRSHLSSLVDSAVLNHLSENTIKVVERYVRKQRVDDRKDITLNLSQYIVSQYFKNQQKKISVTQPNSSNLTSENSPGAGPSGAQTKSPTIRLMITKTTRNPAIAPVLTVKSVAIQPSVSNAGSSPVETNLVLNRTLPLTKEMLNRGSPTSVDGNTNIPVTATDTNVSGVGQTKSDDTAVSEKSSLLSEGKKDELTPGSKVKKSAAAHEITTNKPALYNVPVRRSTRLLKGTGNEQSSSIAANGLIDSEKSDISQNQEAQPKGKKADSVMDDEANRYTSEETDADQSDPKQGKKPSSEGQCKNSFSQLTNDKSDDINPKSRPRSPESRPQLGFTGITDMSRERPSAESQPQEAPTSTVLHNVHNTMLQMAPDVRFPLVPYGNKLLADRILSDTIERDGILQTRMAGHPLHGGNGGTMPRPIISNTGCVTGLGIVLNGKMHVMQTEPAIKEMSSPCGQSMLLRNLLLKGVKDEDCKQSLASTELGPLDDPLLQQDTDSAASHVPRGYGHLAKSGVCSSAISSLLNKMHLTPRDTSTNPQVPATDPGNSVRHKWKKVLSKHDALAVVTKKKSSRFAPYKKILQKILLRKDGRTSIATIDELQTSDSDGLHKEKAILDSEEKSQVEHVCTLSKSASAGSSPHGHLRCTHQTKKHSDHTYSFSKISGKNDRDTKFSTSLGTTKRQATPEPADIPQKKMRGSESYCCTEETLPSGSLSAHPVPGEQDVLAESSGVILSNQSIPQSIANTAPTDVQLKSMKEAQKVVKSTQEMVVQGPASRDSKNGKFNSEATDGGKGSVDMPTPDATEETKITRRSLRLQEAEKKMELEMYYKPKFSDKNWRQEFLQRLSKTPVMSKGAQKGSIGSNKTKRGRLLFQRTHHYMGGNFQRNSPRIKAMHRVDYACCWKLHDGMKQNQTTRAEVVRSSSRIQAMPKVDYSYCWTMQDGIKGNKAPDKRNGSRQDSIPRAESIPERSSSEIQAIPNVDCISFRTAQDGIKGNQVCYAGNNPFPGRRDGSIPQGSSSQVQSMPKVDSTCCRKTENEVKGNRVPCVGSQKDLAPDEGMSSEDEKLMRDKDQKGNSESHPQSEGQSYTTFPKPLQEQIAAMGRCFVRLSPVSVDKDRCHNKQTPVSLDKSCMDRCSVRLTPINLDKDHCNVRQMPVIVEKCVDRCFVRLAPINLDKNYQDLCSLEDINKSHKDLCSSDNISMDVDPCTLEDVDKNHKNICSSKGIDENCKHLCSTEDIDKDKDPCSLEDIDKNYKDFCSSEGIDKNHKDLCSSEDIDKDKDLCSLKDIDKSQKDICSSENIDKNHFYSSKDSQENIDKNEAPCSSEDNDKTHKDFSSAEDIDENRKNLCPLEDVDENHKDICSQENIDKDEAPCSSEDNDKTHKDFSSSEDIDDNRKNLCPLEDADENHKDLCSQENIDKDEAPCFSEDNDKTHKDFSSSEDIDENRKNLYPLEDVDENHKDLCSSEDIDKNNVDFCSSKDDNNKDLCMTEDIDENSICPSGDSDS</sequence>
<dbReference type="SUPFAM" id="SSF57667">
    <property type="entry name" value="beta-beta-alpha zinc fingers"/>
    <property type="match status" value="1"/>
</dbReference>
<feature type="compositionally biased region" description="Polar residues" evidence="8">
    <location>
        <begin position="1564"/>
        <end position="1577"/>
    </location>
</feature>
<feature type="region of interest" description="Disordered" evidence="8">
    <location>
        <begin position="2031"/>
        <end position="2077"/>
    </location>
</feature>
<feature type="compositionally biased region" description="Polar residues" evidence="8">
    <location>
        <begin position="1328"/>
        <end position="1343"/>
    </location>
</feature>
<evidence type="ECO:0000313" key="10">
    <source>
        <dbReference type="Proteomes" id="UP000694845"/>
    </source>
</evidence>
<evidence type="ECO:0000256" key="3">
    <source>
        <dbReference type="ARBA" id="ARBA00022737"/>
    </source>
</evidence>
<keyword evidence="6" id="KW-0539">Nucleus</keyword>
<feature type="compositionally biased region" description="Basic and acidic residues" evidence="8">
    <location>
        <begin position="2673"/>
        <end position="2704"/>
    </location>
</feature>
<dbReference type="PROSITE" id="PS50157">
    <property type="entry name" value="ZINC_FINGER_C2H2_2"/>
    <property type="match status" value="4"/>
</dbReference>
<feature type="compositionally biased region" description="Basic and acidic residues" evidence="8">
    <location>
        <begin position="2328"/>
        <end position="2342"/>
    </location>
</feature>
<evidence type="ECO:0000313" key="14">
    <source>
        <dbReference type="RefSeq" id="XP_022103163.1"/>
    </source>
</evidence>
<reference evidence="11 12" key="1">
    <citation type="submission" date="2025-04" db="UniProtKB">
        <authorList>
            <consortium name="RefSeq"/>
        </authorList>
    </citation>
    <scope>IDENTIFICATION</scope>
</reference>
<feature type="compositionally biased region" description="Low complexity" evidence="8">
    <location>
        <begin position="1083"/>
        <end position="1099"/>
    </location>
</feature>
<dbReference type="OMA" id="NESFTHA"/>
<feature type="compositionally biased region" description="Polar residues" evidence="8">
    <location>
        <begin position="1938"/>
        <end position="1948"/>
    </location>
</feature>
<dbReference type="InterPro" id="IPR036236">
    <property type="entry name" value="Znf_C2H2_sf"/>
</dbReference>
<dbReference type="RefSeq" id="XP_022103161.1">
    <property type="nucleotide sequence ID" value="XM_022247469.1"/>
</dbReference>
<gene>
    <name evidence="11 12 13 14" type="primary">LOC110985958</name>
</gene>
<feature type="compositionally biased region" description="Basic and acidic residues" evidence="8">
    <location>
        <begin position="2628"/>
        <end position="2653"/>
    </location>
</feature>
<dbReference type="KEGG" id="aplc:110985958"/>
<feature type="region of interest" description="Disordered" evidence="8">
    <location>
        <begin position="1070"/>
        <end position="1145"/>
    </location>
</feature>
<feature type="compositionally biased region" description="Basic and acidic residues" evidence="8">
    <location>
        <begin position="1578"/>
        <end position="1593"/>
    </location>
</feature>
<feature type="compositionally biased region" description="Polar residues" evidence="8">
    <location>
        <begin position="2343"/>
        <end position="2354"/>
    </location>
</feature>
<dbReference type="GO" id="GO:0005634">
    <property type="term" value="C:nucleus"/>
    <property type="evidence" value="ECO:0007669"/>
    <property type="project" value="UniProtKB-SubCell"/>
</dbReference>
<feature type="domain" description="C2H2-type" evidence="9">
    <location>
        <begin position="497"/>
        <end position="525"/>
    </location>
</feature>
<feature type="compositionally biased region" description="Basic and acidic residues" evidence="8">
    <location>
        <begin position="2593"/>
        <end position="2602"/>
    </location>
</feature>
<feature type="region of interest" description="Disordered" evidence="8">
    <location>
        <begin position="33"/>
        <end position="64"/>
    </location>
</feature>
<keyword evidence="5" id="KW-0862">Zinc</keyword>
<feature type="region of interest" description="Disordered" evidence="8">
    <location>
        <begin position="2269"/>
        <end position="2293"/>
    </location>
</feature>
<dbReference type="RefSeq" id="XP_022103159.1">
    <property type="nucleotide sequence ID" value="XM_022247467.1"/>
</dbReference>
<feature type="compositionally biased region" description="Polar residues" evidence="8">
    <location>
        <begin position="269"/>
        <end position="290"/>
    </location>
</feature>
<feature type="region of interest" description="Disordered" evidence="8">
    <location>
        <begin position="1513"/>
        <end position="1622"/>
    </location>
</feature>
<dbReference type="GeneID" id="110985958"/>
<evidence type="ECO:0000259" key="9">
    <source>
        <dbReference type="PROSITE" id="PS50157"/>
    </source>
</evidence>
<feature type="region of interest" description="Disordered" evidence="8">
    <location>
        <begin position="1"/>
        <end position="20"/>
    </location>
</feature>
<feature type="region of interest" description="Disordered" evidence="8">
    <location>
        <begin position="2628"/>
        <end position="2721"/>
    </location>
</feature>
<organism evidence="10 11">
    <name type="scientific">Acanthaster planci</name>
    <name type="common">Crown-of-thorns starfish</name>
    <dbReference type="NCBI Taxonomy" id="133434"/>
    <lineage>
        <taxon>Eukaryota</taxon>
        <taxon>Metazoa</taxon>
        <taxon>Echinodermata</taxon>
        <taxon>Eleutherozoa</taxon>
        <taxon>Asterozoa</taxon>
        <taxon>Asteroidea</taxon>
        <taxon>Valvatacea</taxon>
        <taxon>Valvatida</taxon>
        <taxon>Acanthasteridae</taxon>
        <taxon>Acanthaster</taxon>
    </lineage>
</organism>
<feature type="domain" description="C2H2-type" evidence="9">
    <location>
        <begin position="657"/>
        <end position="685"/>
    </location>
</feature>
<feature type="domain" description="C2H2-type" evidence="9">
    <location>
        <begin position="711"/>
        <end position="739"/>
    </location>
</feature>
<feature type="compositionally biased region" description="Polar residues" evidence="8">
    <location>
        <begin position="188"/>
        <end position="207"/>
    </location>
</feature>
<feature type="region of interest" description="Disordered" evidence="8">
    <location>
        <begin position="269"/>
        <end position="291"/>
    </location>
</feature>
<evidence type="ECO:0000256" key="2">
    <source>
        <dbReference type="ARBA" id="ARBA00022723"/>
    </source>
</evidence>
<evidence type="ECO:0000256" key="1">
    <source>
        <dbReference type="ARBA" id="ARBA00004123"/>
    </source>
</evidence>
<dbReference type="Proteomes" id="UP000694845">
    <property type="component" value="Unplaced"/>
</dbReference>
<dbReference type="RefSeq" id="XP_022103163.1">
    <property type="nucleotide sequence ID" value="XM_022247471.1"/>
</dbReference>
<dbReference type="GO" id="GO:0000978">
    <property type="term" value="F:RNA polymerase II cis-regulatory region sequence-specific DNA binding"/>
    <property type="evidence" value="ECO:0007669"/>
    <property type="project" value="TreeGrafter"/>
</dbReference>
<comment type="subcellular location">
    <subcellularLocation>
        <location evidence="1">Nucleus</location>
    </subcellularLocation>
</comment>
<evidence type="ECO:0000256" key="6">
    <source>
        <dbReference type="ARBA" id="ARBA00023242"/>
    </source>
</evidence>
<feature type="compositionally biased region" description="Basic and acidic residues" evidence="8">
    <location>
        <begin position="2213"/>
        <end position="2237"/>
    </location>
</feature>
<evidence type="ECO:0000256" key="8">
    <source>
        <dbReference type="SAM" id="MobiDB-lite"/>
    </source>
</evidence>
<feature type="compositionally biased region" description="Polar residues" evidence="8">
    <location>
        <begin position="2280"/>
        <end position="2289"/>
    </location>
</feature>
<feature type="compositionally biased region" description="Low complexity" evidence="8">
    <location>
        <begin position="1108"/>
        <end position="1121"/>
    </location>
</feature>
<feature type="compositionally biased region" description="Low complexity" evidence="8">
    <location>
        <begin position="1039"/>
        <end position="1051"/>
    </location>
</feature>
<dbReference type="GO" id="GO:0008270">
    <property type="term" value="F:zinc ion binding"/>
    <property type="evidence" value="ECO:0007669"/>
    <property type="project" value="UniProtKB-KW"/>
</dbReference>
<feature type="compositionally biased region" description="Polar residues" evidence="8">
    <location>
        <begin position="1613"/>
        <end position="1622"/>
    </location>
</feature>
<evidence type="ECO:0000256" key="5">
    <source>
        <dbReference type="ARBA" id="ARBA00022833"/>
    </source>
</evidence>
<feature type="region of interest" description="Disordered" evidence="8">
    <location>
        <begin position="2210"/>
        <end position="2239"/>
    </location>
</feature>
<keyword evidence="2" id="KW-0479">Metal-binding</keyword>
<dbReference type="SMART" id="SM00355">
    <property type="entry name" value="ZnF_C2H2"/>
    <property type="match status" value="10"/>
</dbReference>
<feature type="region of interest" description="Disordered" evidence="8">
    <location>
        <begin position="165"/>
        <end position="256"/>
    </location>
</feature>
<dbReference type="GO" id="GO:0001228">
    <property type="term" value="F:DNA-binding transcription activator activity, RNA polymerase II-specific"/>
    <property type="evidence" value="ECO:0007669"/>
    <property type="project" value="TreeGrafter"/>
</dbReference>
<feature type="compositionally biased region" description="Basic and acidic residues" evidence="8">
    <location>
        <begin position="1531"/>
        <end position="1546"/>
    </location>
</feature>
<feature type="region of interest" description="Disordered" evidence="8">
    <location>
        <begin position="2573"/>
        <end position="2605"/>
    </location>
</feature>
<keyword evidence="3" id="KW-0677">Repeat</keyword>
<feature type="compositionally biased region" description="Basic residues" evidence="8">
    <location>
        <begin position="1907"/>
        <end position="1919"/>
    </location>
</feature>
<feature type="domain" description="C2H2-type" evidence="9">
    <location>
        <begin position="440"/>
        <end position="462"/>
    </location>
</feature>
<proteinExistence type="predicted"/>
<feature type="region of interest" description="Disordered" evidence="8">
    <location>
        <begin position="1897"/>
        <end position="1962"/>
    </location>
</feature>
<feature type="compositionally biased region" description="Acidic residues" evidence="8">
    <location>
        <begin position="36"/>
        <end position="45"/>
    </location>
</feature>
<evidence type="ECO:0000256" key="7">
    <source>
        <dbReference type="PROSITE-ProRule" id="PRU00042"/>
    </source>
</evidence>
<name>A0A8B7ZBU9_ACAPL</name>
<dbReference type="Gene3D" id="3.30.160.60">
    <property type="entry name" value="Classic Zinc Finger"/>
    <property type="match status" value="2"/>
</dbReference>
<feature type="compositionally biased region" description="Basic and acidic residues" evidence="8">
    <location>
        <begin position="2577"/>
        <end position="2586"/>
    </location>
</feature>
<feature type="compositionally biased region" description="Basic and acidic residues" evidence="8">
    <location>
        <begin position="1"/>
        <end position="15"/>
    </location>
</feature>
<evidence type="ECO:0000256" key="4">
    <source>
        <dbReference type="ARBA" id="ARBA00022771"/>
    </source>
</evidence>
<feature type="region of interest" description="Disordered" evidence="8">
    <location>
        <begin position="1328"/>
        <end position="1356"/>
    </location>
</feature>
<protein>
    <submittedName>
        <fullName evidence="11 12">Uncharacterized protein LOC110985958 isoform X1</fullName>
    </submittedName>
</protein>
<evidence type="ECO:0000313" key="11">
    <source>
        <dbReference type="RefSeq" id="XP_022103159.1"/>
    </source>
</evidence>
<feature type="region of interest" description="Disordered" evidence="8">
    <location>
        <begin position="2309"/>
        <end position="2354"/>
    </location>
</feature>
<feature type="compositionally biased region" description="Polar residues" evidence="8">
    <location>
        <begin position="1414"/>
        <end position="1440"/>
    </location>
</feature>
<dbReference type="OrthoDB" id="10014897at2759"/>
<dbReference type="PANTHER" id="PTHR24376">
    <property type="entry name" value="ZINC FINGER PROTEIN"/>
    <property type="match status" value="1"/>
</dbReference>
<dbReference type="PANTHER" id="PTHR24376:SF235">
    <property type="entry name" value="C2H2-TYPE DOMAIN-CONTAINING PROTEIN"/>
    <property type="match status" value="1"/>
</dbReference>
<feature type="compositionally biased region" description="Polar residues" evidence="8">
    <location>
        <begin position="1019"/>
        <end position="1031"/>
    </location>
</feature>
<feature type="region of interest" description="Disordered" evidence="8">
    <location>
        <begin position="1411"/>
        <end position="1475"/>
    </location>
</feature>
<accession>A0A8B7ZBU9</accession>
<keyword evidence="10" id="KW-1185">Reference proteome</keyword>
<dbReference type="InterPro" id="IPR013087">
    <property type="entry name" value="Znf_C2H2_type"/>
</dbReference>
<dbReference type="RefSeq" id="XP_022103160.1">
    <property type="nucleotide sequence ID" value="XM_022247468.1"/>
</dbReference>
<evidence type="ECO:0000313" key="13">
    <source>
        <dbReference type="RefSeq" id="XP_022103161.1"/>
    </source>
</evidence>
<dbReference type="PROSITE" id="PS00028">
    <property type="entry name" value="ZINC_FINGER_C2H2_1"/>
    <property type="match status" value="7"/>
</dbReference>
<keyword evidence="4 7" id="KW-0863">Zinc-finger</keyword>